<evidence type="ECO:0000313" key="3">
    <source>
        <dbReference type="Proteomes" id="UP000014113"/>
    </source>
</evidence>
<feature type="transmembrane region" description="Helical" evidence="1">
    <location>
        <begin position="105"/>
        <end position="130"/>
    </location>
</feature>
<dbReference type="RefSeq" id="WP_016182604.1">
    <property type="nucleotide sequence ID" value="NZ_JXKI01000039.1"/>
</dbReference>
<proteinExistence type="predicted"/>
<dbReference type="OrthoDB" id="2867550at2"/>
<dbReference type="EMBL" id="ASWJ01000004">
    <property type="protein sequence ID" value="EOW84542.1"/>
    <property type="molecule type" value="Genomic_DNA"/>
</dbReference>
<keyword evidence="1" id="KW-0472">Membrane</keyword>
<sequence length="193" mass="22089">MDKRLEEYLAKMEKYLKPLPFVERQDIIKELHSEIQDLLREQTPIEQILERLGNPKELAKSYLGEKLERTGRFSWRQVLVVCGFYSLVGFSGMVVIPTLAIVAPLFMLCGIIVPLAALVKLLGHLFHFYFPLLQHIGINIPGLVMNPWVDFLLNVIVSIAITYAGYWSWKLLVLYCKKVSQTAKSINPKRASS</sequence>
<dbReference type="Pfam" id="PF22564">
    <property type="entry name" value="HAAS"/>
    <property type="match status" value="1"/>
</dbReference>
<protein>
    <recommendedName>
        <fullName evidence="4">DUF1700 domain-containing protein</fullName>
    </recommendedName>
</protein>
<name>S1N6B3_9ENTE</name>
<dbReference type="Proteomes" id="UP000014113">
    <property type="component" value="Unassembled WGS sequence"/>
</dbReference>
<dbReference type="eggNOG" id="COG4709">
    <property type="taxonomic scope" value="Bacteria"/>
</dbReference>
<keyword evidence="3" id="KW-1185">Reference proteome</keyword>
<evidence type="ECO:0000256" key="1">
    <source>
        <dbReference type="SAM" id="Phobius"/>
    </source>
</evidence>
<comment type="caution">
    <text evidence="2">The sequence shown here is derived from an EMBL/GenBank/DDBJ whole genome shotgun (WGS) entry which is preliminary data.</text>
</comment>
<dbReference type="STRING" id="1121865.OMW_00440"/>
<feature type="transmembrane region" description="Helical" evidence="1">
    <location>
        <begin position="151"/>
        <end position="169"/>
    </location>
</feature>
<organism evidence="2 3">
    <name type="scientific">Enterococcus columbae DSM 7374 = ATCC 51263</name>
    <dbReference type="NCBI Taxonomy" id="1121865"/>
    <lineage>
        <taxon>Bacteria</taxon>
        <taxon>Bacillati</taxon>
        <taxon>Bacillota</taxon>
        <taxon>Bacilli</taxon>
        <taxon>Lactobacillales</taxon>
        <taxon>Enterococcaceae</taxon>
        <taxon>Enterococcus</taxon>
    </lineage>
</organism>
<keyword evidence="1" id="KW-0812">Transmembrane</keyword>
<feature type="transmembrane region" description="Helical" evidence="1">
    <location>
        <begin position="78"/>
        <end position="99"/>
    </location>
</feature>
<gene>
    <name evidence="2" type="ORF">I568_01038</name>
</gene>
<keyword evidence="1" id="KW-1133">Transmembrane helix</keyword>
<dbReference type="PATRIC" id="fig|1121865.3.peg.432"/>
<accession>S1N6B3</accession>
<evidence type="ECO:0008006" key="4">
    <source>
        <dbReference type="Google" id="ProtNLM"/>
    </source>
</evidence>
<dbReference type="AlphaFoldDB" id="S1N6B3"/>
<evidence type="ECO:0000313" key="2">
    <source>
        <dbReference type="EMBL" id="EOW84542.1"/>
    </source>
</evidence>
<reference evidence="2 3" key="1">
    <citation type="submission" date="2013-03" db="EMBL/GenBank/DDBJ databases">
        <title>The Genome Sequence of Enterococcus columbae ATCC_51263 (PacBio/Illumina hybrid assembly).</title>
        <authorList>
            <consortium name="The Broad Institute Genomics Platform"/>
            <consortium name="The Broad Institute Genome Sequencing Center for Infectious Disease"/>
            <person name="Earl A."/>
            <person name="Russ C."/>
            <person name="Gilmore M."/>
            <person name="Surin D."/>
            <person name="Walker B."/>
            <person name="Young S."/>
            <person name="Zeng Q."/>
            <person name="Gargeya S."/>
            <person name="Fitzgerald M."/>
            <person name="Haas B."/>
            <person name="Abouelleil A."/>
            <person name="Allen A.W."/>
            <person name="Alvarado L."/>
            <person name="Arachchi H.M."/>
            <person name="Berlin A.M."/>
            <person name="Chapman S.B."/>
            <person name="Gainer-Dewar J."/>
            <person name="Goldberg J."/>
            <person name="Griggs A."/>
            <person name="Gujja S."/>
            <person name="Hansen M."/>
            <person name="Howarth C."/>
            <person name="Imamovic A."/>
            <person name="Ireland A."/>
            <person name="Larimer J."/>
            <person name="McCowan C."/>
            <person name="Murphy C."/>
            <person name="Pearson M."/>
            <person name="Poon T.W."/>
            <person name="Priest M."/>
            <person name="Roberts A."/>
            <person name="Saif S."/>
            <person name="Shea T."/>
            <person name="Sisk P."/>
            <person name="Sykes S."/>
            <person name="Wortman J."/>
            <person name="Nusbaum C."/>
            <person name="Birren B."/>
        </authorList>
    </citation>
    <scope>NUCLEOTIDE SEQUENCE [LARGE SCALE GENOMIC DNA]</scope>
    <source>
        <strain evidence="2 3">ATCC 51263</strain>
    </source>
</reference>